<dbReference type="Proteomes" id="UP000252669">
    <property type="component" value="Unassembled WGS sequence"/>
</dbReference>
<dbReference type="InterPro" id="IPR057666">
    <property type="entry name" value="DrpA_SLOG"/>
</dbReference>
<dbReference type="SUPFAM" id="SSF102405">
    <property type="entry name" value="MCP/YpsA-like"/>
    <property type="match status" value="1"/>
</dbReference>
<dbReference type="GO" id="GO:0009294">
    <property type="term" value="P:DNA-mediated transformation"/>
    <property type="evidence" value="ECO:0007669"/>
    <property type="project" value="InterPro"/>
</dbReference>
<dbReference type="Pfam" id="PF02481">
    <property type="entry name" value="DNA_processg_A"/>
    <property type="match status" value="1"/>
</dbReference>
<reference evidence="3 4" key="1">
    <citation type="submission" date="2017-10" db="EMBL/GenBank/DDBJ databases">
        <title>Genomics of the genus Arcobacter.</title>
        <authorList>
            <person name="Perez-Cataluna A."/>
            <person name="Figueras M.J."/>
        </authorList>
    </citation>
    <scope>NUCLEOTIDE SEQUENCE [LARGE SCALE GENOMIC DNA]</scope>
    <source>
        <strain evidence="3 4">CECT 9230</strain>
    </source>
</reference>
<dbReference type="PANTHER" id="PTHR43022:SF1">
    <property type="entry name" value="PROTEIN SMF"/>
    <property type="match status" value="1"/>
</dbReference>
<dbReference type="AlphaFoldDB" id="A0A366MX84"/>
<evidence type="ECO:0000259" key="2">
    <source>
        <dbReference type="Pfam" id="PF02481"/>
    </source>
</evidence>
<evidence type="ECO:0000313" key="3">
    <source>
        <dbReference type="EMBL" id="RBQ30214.1"/>
    </source>
</evidence>
<protein>
    <submittedName>
        <fullName evidence="3">DNA processing protein DprA</fullName>
    </submittedName>
</protein>
<dbReference type="InterPro" id="IPR003488">
    <property type="entry name" value="DprA"/>
</dbReference>
<evidence type="ECO:0000313" key="4">
    <source>
        <dbReference type="Proteomes" id="UP000252669"/>
    </source>
</evidence>
<sequence length="257" mass="28692">MINHIEVPIPELKIMSKYPKDLFYIGNLELLKRKKIGVIGSRNPSQYSANMTQKIVSLLSQSGNVIVSGGAIGIDTIAHKSAGFNNTIMVSGTGLDIRYPAINKKMIYDIEQQGLVLSQFRQNTPSLPRNFAIRNEIIVALSDILIVAYADLKSGSMRSIEYAIKMNKDIYVLPHRIGESEGTNQLLAKGKAKAIYDIDAFVSQFGSIQKDEVKDDFLDYCKTNPAYNEAVFKYSDKVFEYELLGKIEIKDGKVVVK</sequence>
<name>A0A366MX84_9BACT</name>
<accession>A0A366MX84</accession>
<dbReference type="PANTHER" id="PTHR43022">
    <property type="entry name" value="PROTEIN SMF"/>
    <property type="match status" value="1"/>
</dbReference>
<comment type="similarity">
    <text evidence="1">Belongs to the DprA/Smf family.</text>
</comment>
<proteinExistence type="inferred from homology"/>
<keyword evidence="4" id="KW-1185">Reference proteome</keyword>
<comment type="caution">
    <text evidence="3">The sequence shown here is derived from an EMBL/GenBank/DDBJ whole genome shotgun (WGS) entry which is preliminary data.</text>
</comment>
<feature type="domain" description="Smf/DprA SLOG" evidence="2">
    <location>
        <begin position="11"/>
        <end position="205"/>
    </location>
</feature>
<dbReference type="EMBL" id="PDKB01000001">
    <property type="protein sequence ID" value="RBQ30214.1"/>
    <property type="molecule type" value="Genomic_DNA"/>
</dbReference>
<evidence type="ECO:0000256" key="1">
    <source>
        <dbReference type="ARBA" id="ARBA00006525"/>
    </source>
</evidence>
<dbReference type="OrthoDB" id="9785707at2"/>
<dbReference type="Gene3D" id="3.40.50.450">
    <property type="match status" value="1"/>
</dbReference>
<dbReference type="RefSeq" id="WP_113892434.1">
    <property type="nucleotide sequence ID" value="NZ_JANJGA010000002.1"/>
</dbReference>
<organism evidence="3 4">
    <name type="scientific">Aliarcobacter vitoriensis</name>
    <dbReference type="NCBI Taxonomy" id="2011099"/>
    <lineage>
        <taxon>Bacteria</taxon>
        <taxon>Pseudomonadati</taxon>
        <taxon>Campylobacterota</taxon>
        <taxon>Epsilonproteobacteria</taxon>
        <taxon>Campylobacterales</taxon>
        <taxon>Arcobacteraceae</taxon>
        <taxon>Aliarcobacter</taxon>
    </lineage>
</organism>
<gene>
    <name evidence="3" type="ORF">CRU91_00800</name>
</gene>